<sequence>MGDEEALNSETNFTPKPQLGDLIEISRPLFTHWAIYVGRGYVVHLVPSGGISGAGGSGIMNAAANRAIVKKERLCDVVGKDEYKVNNKHDNKYKPLPPSKIVQEAEKLVGQVMSYSVTSQNCEHFVNELRYGVPRSDQAKPRLRLGDLTEIPASGCEHWAFSALTSRLDPPPDRPVRHKAGKAAHESPPLCTMKRSSALLLAALTVLCTCGLATGEDSEELFMDFLQTLLVGSTEELYEGPLSKYNINADAKAAIAELKSCIDGLQPMHKAELVKLLVLRPGRGAPIP</sequence>
<comment type="subcellular location">
    <subcellularLocation>
        <location evidence="1">Secreted</location>
    </subcellularLocation>
</comment>
<feature type="domain" description="LRAT" evidence="7">
    <location>
        <begin position="22"/>
        <end position="138"/>
    </location>
</feature>
<dbReference type="Proteomes" id="UP001214576">
    <property type="component" value="Unassembled WGS sequence"/>
</dbReference>
<keyword evidence="9" id="KW-1185">Reference proteome</keyword>
<dbReference type="GO" id="GO:0008970">
    <property type="term" value="F:phospholipase A1 activity"/>
    <property type="evidence" value="ECO:0007669"/>
    <property type="project" value="TreeGrafter"/>
</dbReference>
<dbReference type="InterPro" id="IPR007053">
    <property type="entry name" value="LRAT_dom"/>
</dbReference>
<dbReference type="Gene3D" id="3.90.1720.10">
    <property type="entry name" value="endopeptidase domain like (from Nostoc punctiforme)"/>
    <property type="match status" value="1"/>
</dbReference>
<evidence type="ECO:0000256" key="2">
    <source>
        <dbReference type="ARBA" id="ARBA00007824"/>
    </source>
</evidence>
<accession>A0AAD4TQ41</accession>
<dbReference type="InterPro" id="IPR016126">
    <property type="entry name" value="Secretoglobin"/>
</dbReference>
<keyword evidence="4" id="KW-0808">Transferase</keyword>
<evidence type="ECO:0000256" key="4">
    <source>
        <dbReference type="ARBA" id="ARBA00022679"/>
    </source>
</evidence>
<evidence type="ECO:0000313" key="8">
    <source>
        <dbReference type="EMBL" id="KAI4530325.1"/>
    </source>
</evidence>
<dbReference type="Gene3D" id="1.10.210.10">
    <property type="entry name" value="Secretoglobin"/>
    <property type="match status" value="1"/>
</dbReference>
<evidence type="ECO:0000313" key="9">
    <source>
        <dbReference type="Proteomes" id="UP001214576"/>
    </source>
</evidence>
<dbReference type="Pfam" id="PF01099">
    <property type="entry name" value="Uteroglobin"/>
    <property type="match status" value="1"/>
</dbReference>
<evidence type="ECO:0000256" key="3">
    <source>
        <dbReference type="ARBA" id="ARBA00022525"/>
    </source>
</evidence>
<evidence type="ECO:0000256" key="1">
    <source>
        <dbReference type="ARBA" id="ARBA00004613"/>
    </source>
</evidence>
<comment type="caution">
    <text evidence="8">The sequence shown here is derived from an EMBL/GenBank/DDBJ whole genome shotgun (WGS) entry which is preliminary data.</text>
</comment>
<evidence type="ECO:0000259" key="7">
    <source>
        <dbReference type="PROSITE" id="PS51934"/>
    </source>
</evidence>
<dbReference type="InterPro" id="IPR035960">
    <property type="entry name" value="Secretoglobin_sf"/>
</dbReference>
<keyword evidence="3" id="KW-0964">Secreted</keyword>
<dbReference type="GO" id="GO:0005576">
    <property type="term" value="C:extracellular region"/>
    <property type="evidence" value="ECO:0007669"/>
    <property type="project" value="UniProtKB-SubCell"/>
</dbReference>
<dbReference type="GO" id="GO:0005737">
    <property type="term" value="C:cytoplasm"/>
    <property type="evidence" value="ECO:0007669"/>
    <property type="project" value="TreeGrafter"/>
</dbReference>
<name>A0AAD4TQ41_OVIAM</name>
<dbReference type="InterPro" id="IPR051496">
    <property type="entry name" value="H-rev107_PLA/AT"/>
</dbReference>
<dbReference type="SUPFAM" id="SSF48201">
    <property type="entry name" value="Uteroglobin-like"/>
    <property type="match status" value="1"/>
</dbReference>
<proteinExistence type="inferred from homology"/>
<keyword evidence="6" id="KW-0443">Lipid metabolism</keyword>
<dbReference type="GO" id="GO:0070292">
    <property type="term" value="P:N-acylphosphatidylethanolamine metabolic process"/>
    <property type="evidence" value="ECO:0007669"/>
    <property type="project" value="TreeGrafter"/>
</dbReference>
<dbReference type="PROSITE" id="PS51311">
    <property type="entry name" value="SCGB"/>
    <property type="match status" value="1"/>
</dbReference>
<dbReference type="EMBL" id="JAKZEL010000026">
    <property type="protein sequence ID" value="KAI4530325.1"/>
    <property type="molecule type" value="Genomic_DNA"/>
</dbReference>
<dbReference type="CDD" id="cd00633">
    <property type="entry name" value="Secretoglobin"/>
    <property type="match status" value="1"/>
</dbReference>
<dbReference type="AlphaFoldDB" id="A0AAD4TQ41"/>
<gene>
    <name evidence="8" type="ORF">MG293_020181</name>
</gene>
<comment type="similarity">
    <text evidence="2">Belongs to the H-rev107 family.</text>
</comment>
<dbReference type="Pfam" id="PF04970">
    <property type="entry name" value="LRAT"/>
    <property type="match status" value="1"/>
</dbReference>
<dbReference type="PROSITE" id="PS51934">
    <property type="entry name" value="LRAT"/>
    <property type="match status" value="1"/>
</dbReference>
<protein>
    <recommendedName>
        <fullName evidence="7">LRAT domain-containing protein</fullName>
    </recommendedName>
</protein>
<keyword evidence="5" id="KW-0378">Hydrolase</keyword>
<organism evidence="8 9">
    <name type="scientific">Ovis ammon polii</name>
    <dbReference type="NCBI Taxonomy" id="230172"/>
    <lineage>
        <taxon>Eukaryota</taxon>
        <taxon>Metazoa</taxon>
        <taxon>Chordata</taxon>
        <taxon>Craniata</taxon>
        <taxon>Vertebrata</taxon>
        <taxon>Euteleostomi</taxon>
        <taxon>Mammalia</taxon>
        <taxon>Eutheria</taxon>
        <taxon>Laurasiatheria</taxon>
        <taxon>Artiodactyla</taxon>
        <taxon>Ruminantia</taxon>
        <taxon>Pecora</taxon>
        <taxon>Bovidae</taxon>
        <taxon>Caprinae</taxon>
        <taxon>Ovis</taxon>
    </lineage>
</organism>
<reference evidence="8" key="1">
    <citation type="submission" date="2022-03" db="EMBL/GenBank/DDBJ databases">
        <title>Genomic analyses of argali, domestic sheep and their hybrids provide insights into chromosomal evolution, heterosis and genetic basis of agronomic traits.</title>
        <authorList>
            <person name="Li M."/>
        </authorList>
    </citation>
    <scope>NUCLEOTIDE SEQUENCE</scope>
    <source>
        <strain evidence="8">CAU-MHL-2022a</strain>
        <tissue evidence="8">Skin</tissue>
    </source>
</reference>
<evidence type="ECO:0000256" key="6">
    <source>
        <dbReference type="ARBA" id="ARBA00023098"/>
    </source>
</evidence>
<dbReference type="PANTHER" id="PTHR13943:SF31">
    <property type="entry name" value="PHOSPHOLIPASE A AND ACYLTRANSFERASE 3"/>
    <property type="match status" value="1"/>
</dbReference>
<dbReference type="GO" id="GO:0016410">
    <property type="term" value="F:N-acyltransferase activity"/>
    <property type="evidence" value="ECO:0007669"/>
    <property type="project" value="TreeGrafter"/>
</dbReference>
<evidence type="ECO:0000256" key="5">
    <source>
        <dbReference type="ARBA" id="ARBA00022801"/>
    </source>
</evidence>
<dbReference type="PANTHER" id="PTHR13943">
    <property type="entry name" value="HRAS-LIKE SUPPRESSOR - RELATED"/>
    <property type="match status" value="1"/>
</dbReference>
<dbReference type="GO" id="GO:0004623">
    <property type="term" value="F:phospholipase A2 activity"/>
    <property type="evidence" value="ECO:0007669"/>
    <property type="project" value="TreeGrafter"/>
</dbReference>